<evidence type="ECO:0000313" key="2">
    <source>
        <dbReference type="EMBL" id="GMA92265.1"/>
    </source>
</evidence>
<keyword evidence="3" id="KW-1185">Reference proteome</keyword>
<dbReference type="EMBL" id="BSVA01000001">
    <property type="protein sequence ID" value="GMA92265.1"/>
    <property type="molecule type" value="Genomic_DNA"/>
</dbReference>
<keyword evidence="1" id="KW-0812">Transmembrane</keyword>
<name>A0ABQ6JVC1_9MICO</name>
<evidence type="ECO:0000256" key="1">
    <source>
        <dbReference type="SAM" id="Phobius"/>
    </source>
</evidence>
<sequence>MTDSGPAPAAVSRRRRPGRATVITGAVVLAVAAGTLVAIPLGGWDTVELESAVIPQLDVGETYLGTHYTVRVEEAWVGEVLPDDYDTPEDGRTFVVVRAMLRNEWREADTQSRTVMTFDALDGLESFERSALVRAAADGTYLTAMPPGVDMEVLLRWEVPTGSVSAGEPITLGVIDGRPDRAILFSGTAWRDERVVVQTTVVPRPSSELEYAWQS</sequence>
<dbReference type="RefSeq" id="WP_284300950.1">
    <property type="nucleotide sequence ID" value="NZ_BSVA01000001.1"/>
</dbReference>
<protein>
    <recommendedName>
        <fullName evidence="4">DUF4352 domain-containing protein</fullName>
    </recommendedName>
</protein>
<keyword evidence="1" id="KW-0472">Membrane</keyword>
<organism evidence="2 3">
    <name type="scientific">Homoserinibacter gongjuensis</name>
    <dbReference type="NCBI Taxonomy" id="1162968"/>
    <lineage>
        <taxon>Bacteria</taxon>
        <taxon>Bacillati</taxon>
        <taxon>Actinomycetota</taxon>
        <taxon>Actinomycetes</taxon>
        <taxon>Micrococcales</taxon>
        <taxon>Microbacteriaceae</taxon>
        <taxon>Homoserinibacter</taxon>
    </lineage>
</organism>
<comment type="caution">
    <text evidence="2">The sequence shown here is derived from an EMBL/GenBank/DDBJ whole genome shotgun (WGS) entry which is preliminary data.</text>
</comment>
<evidence type="ECO:0000313" key="3">
    <source>
        <dbReference type="Proteomes" id="UP001157069"/>
    </source>
</evidence>
<feature type="transmembrane region" description="Helical" evidence="1">
    <location>
        <begin position="20"/>
        <end position="44"/>
    </location>
</feature>
<keyword evidence="1" id="KW-1133">Transmembrane helix</keyword>
<evidence type="ECO:0008006" key="4">
    <source>
        <dbReference type="Google" id="ProtNLM"/>
    </source>
</evidence>
<dbReference type="Proteomes" id="UP001157069">
    <property type="component" value="Unassembled WGS sequence"/>
</dbReference>
<proteinExistence type="predicted"/>
<gene>
    <name evidence="2" type="ORF">GCM10025869_27940</name>
</gene>
<accession>A0ABQ6JVC1</accession>
<reference evidence="3" key="1">
    <citation type="journal article" date="2019" name="Int. J. Syst. Evol. Microbiol.">
        <title>The Global Catalogue of Microorganisms (GCM) 10K type strain sequencing project: providing services to taxonomists for standard genome sequencing and annotation.</title>
        <authorList>
            <consortium name="The Broad Institute Genomics Platform"/>
            <consortium name="The Broad Institute Genome Sequencing Center for Infectious Disease"/>
            <person name="Wu L."/>
            <person name="Ma J."/>
        </authorList>
    </citation>
    <scope>NUCLEOTIDE SEQUENCE [LARGE SCALE GENOMIC DNA]</scope>
    <source>
        <strain evidence="3">NBRC 108755</strain>
    </source>
</reference>